<dbReference type="PANTHER" id="PTHR21517:SF3">
    <property type="entry name" value="APICAL JUNCTION COMPONENT 1 HOMOLOG"/>
    <property type="match status" value="1"/>
</dbReference>
<evidence type="ECO:0000256" key="1">
    <source>
        <dbReference type="SAM" id="Coils"/>
    </source>
</evidence>
<proteinExistence type="predicted"/>
<accession>A0A8E0RSH1</accession>
<keyword evidence="1" id="KW-0175">Coiled coil</keyword>
<feature type="region of interest" description="Disordered" evidence="2">
    <location>
        <begin position="1359"/>
        <end position="1436"/>
    </location>
</feature>
<feature type="compositionally biased region" description="Polar residues" evidence="2">
    <location>
        <begin position="1914"/>
        <end position="1934"/>
    </location>
</feature>
<feature type="region of interest" description="Disordered" evidence="2">
    <location>
        <begin position="1298"/>
        <end position="1331"/>
    </location>
</feature>
<feature type="compositionally biased region" description="Polar residues" evidence="2">
    <location>
        <begin position="1299"/>
        <end position="1309"/>
    </location>
</feature>
<feature type="compositionally biased region" description="Basic and acidic residues" evidence="2">
    <location>
        <begin position="262"/>
        <end position="283"/>
    </location>
</feature>
<evidence type="ECO:0000313" key="5">
    <source>
        <dbReference type="Proteomes" id="UP000728185"/>
    </source>
</evidence>
<feature type="region of interest" description="Disordered" evidence="2">
    <location>
        <begin position="482"/>
        <end position="564"/>
    </location>
</feature>
<feature type="compositionally biased region" description="Basic and acidic residues" evidence="2">
    <location>
        <begin position="2508"/>
        <end position="2517"/>
    </location>
</feature>
<feature type="region of interest" description="Disordered" evidence="2">
    <location>
        <begin position="639"/>
        <end position="694"/>
    </location>
</feature>
<feature type="domain" description="Apical junction molecule ajm1 alpha/beta" evidence="3">
    <location>
        <begin position="2195"/>
        <end position="2326"/>
    </location>
</feature>
<feature type="region of interest" description="Disordered" evidence="2">
    <location>
        <begin position="1111"/>
        <end position="1145"/>
    </location>
</feature>
<feature type="compositionally biased region" description="Polar residues" evidence="2">
    <location>
        <begin position="652"/>
        <end position="665"/>
    </location>
</feature>
<feature type="region of interest" description="Disordered" evidence="2">
    <location>
        <begin position="751"/>
        <end position="794"/>
    </location>
</feature>
<keyword evidence="5" id="KW-1185">Reference proteome</keyword>
<feature type="compositionally biased region" description="Polar residues" evidence="2">
    <location>
        <begin position="150"/>
        <end position="161"/>
    </location>
</feature>
<organism evidence="4 5">
    <name type="scientific">Fasciolopsis buskii</name>
    <dbReference type="NCBI Taxonomy" id="27845"/>
    <lineage>
        <taxon>Eukaryota</taxon>
        <taxon>Metazoa</taxon>
        <taxon>Spiralia</taxon>
        <taxon>Lophotrochozoa</taxon>
        <taxon>Platyhelminthes</taxon>
        <taxon>Trematoda</taxon>
        <taxon>Digenea</taxon>
        <taxon>Plagiorchiida</taxon>
        <taxon>Echinostomata</taxon>
        <taxon>Echinostomatoidea</taxon>
        <taxon>Fasciolidae</taxon>
        <taxon>Fasciolopsis</taxon>
    </lineage>
</organism>
<feature type="region of interest" description="Disordered" evidence="2">
    <location>
        <begin position="261"/>
        <end position="331"/>
    </location>
</feature>
<dbReference type="EMBL" id="LUCM01005783">
    <property type="protein sequence ID" value="KAA0192268.1"/>
    <property type="molecule type" value="Genomic_DNA"/>
</dbReference>
<protein>
    <recommendedName>
        <fullName evidence="3">Apical junction molecule ajm1 alpha/beta domain-containing protein</fullName>
    </recommendedName>
</protein>
<dbReference type="Proteomes" id="UP000728185">
    <property type="component" value="Unassembled WGS sequence"/>
</dbReference>
<feature type="region of interest" description="Disordered" evidence="2">
    <location>
        <begin position="845"/>
        <end position="902"/>
    </location>
</feature>
<feature type="compositionally biased region" description="Low complexity" evidence="2">
    <location>
        <begin position="673"/>
        <end position="689"/>
    </location>
</feature>
<dbReference type="GO" id="GO:0045216">
    <property type="term" value="P:cell-cell junction organization"/>
    <property type="evidence" value="ECO:0007669"/>
    <property type="project" value="InterPro"/>
</dbReference>
<sequence>MAKPESGTIEEDWVKVSEARYDSMKHLLQSVKNDIDALTQKIDSTQKSPVLHRTDIRIRENARTSEAVPLSTNTIQKNSTGMTVTHFSCDTTSTNQPDLLANVNKPAEIRPDTEFTELDDVEEYMEIRIREERNPFSYSQNLMDCTIATVNNSDIPGNGSSEDSENKTWRSPSDFSLRDPFEEEQLGHDFGNQTDPSGMHVHTVMKETDLDDGDPVPFDREAGSDGSLSPAVSPTFEIYAAETVQIKDMLLSNEETAALGLKPEEPVEKPVTEKEYQVYEDGHSLTTIDEASEEVEDDWSSSEHDSLLNSNDDQKEHVTSKDSHKQSVGCDSPLEKAIDESLKFTTLDPSQAHAAMNETVREEVHSGSATLKKTDLSNSEQTFVFDFSAIKQAEPNSKSTECVILRPKRRDPDSPGKQRQNQRPISMGSIRGVKDFEKSPVGSVHSVVSTFSQESMISEADSYVTVCSRFATGSDEIYTTACSDSEIPGPPAGGSFGPTDDECPTLSRKRTKVARSQRSRARGHRPDQMSSSSSNSSIEEQEAPPTPCGKICGINEGNLQPSDDSMVRNSQALIVTPKFSRLPSKLASPNDLSPITSSDFPVNNVLVESRLKIKTSVVKQPCFRFSYFTTGKQIEPTITHKRAVLQRPVRQSPLSSPEQTGTMPNSVYRDADLSGSDDSAASESSSSSGDEADYDASEPIIWTAYPVSVPVSPPGTTLPPNLVYKPSFQSHFDLSELQRKRLSRIDEAAFVGGGSSANEGAESDSEDTGGSDSPAVQNKHPDQSSDERQSDSGVVIVPKYTYQSFDPEFAETVGESEGTHSSESITLSRFKNIRASTQNKLGVNLAEPPCEPTKGATQQSALSESTNRTGARENVSQSAPSSNSVSVPPLAGRPTIKQTSPVHHQVTGGVQQSAAFSDGDRQLETSATFSSLPDAVESEPKFLTQTNMYANTNYYYPPEILGSGHIYHDRIRTATKPNDFVLSWCTAGHTESKSRSSMHISLSQSKGEECTPLPLAAVLSSAEAKAARPYIYSPTQGDSADSPQAITQMNEVPDHLMGSFPASDGLLTRRTHDFPSKWNTQSPENASNDHPSYLAYQFGREVSVVGATHATDPQSAVSSEAVRERNDSQNYNRFQKHGTTTDNHRCWSPGAVGESAHEQDSHILSRQQSPLAFDETRRDGDIQAASQRTSRIIHGNSEFVDPSVRLVGGPQIQAPIQTSHLCTNSTPSVNPVSEWPRSTGRVSLVSSAQQTDKTAIAQDGNEQTATTEKFVEYPITIPYGKSNESNDRSRVVQLMQAPKDTSTPNNHIASKNFEPHRLRNISPSPPRSGDLRQLISKSLDVKKTQAKWQLRPIPTESEIRERLRSRSRQRAEERQSRAQRSQASLTQTFRPRSSRSDSRYRCTDLDSAIAESRADTAESGTMHSSVHESEPLSEAKQSASLFDLDARIQRLSTTSPLGLTQTQDEIKSERKFFGDAKSYNSLLETDIDTGENFERPMMLETDVDRLETRINSTSAGRDETDNKTQSLFNLCSVNIPGPYRRQDKSDLHVDDHGLSNPIGSTQPATSAIENWQRTKSLQGLPHRSQDSSDLKSGGDFCVLNHRSRATGIGAKGLIERLRDRAKSSYELRIAQSLTKLRVPDWLDKAVCLSRNSVQEPDLANTESELIISPLNSRLKVSSGSDLRLTQSKPLISSTRSLSSSRKAYDCSTTCKWLRKAPIVETVAEPTWSRSAGSSGATNFVRPSQQFRERGESLSRLKPIHSKLYSSMRSLASNRPVDDNQTSDILRPQVAPRLNRDKLNGFSGQSTVFQLSPQDFMPRHEQLWGRNTDVLPRRYGRANTEPRSALGPSMEAARTVCDHRNGRQLNDTDQQIYGSQLSNMDSTQDSTIPPVPPHQTTKKNITPEDDIKPADYDSGTEQSSESGNLVKRNNSTRTNADPHDKLCSSCPGDHIPVSASAEKTISKTNVQRDWESAEENKQKGSEINRFLDGVWNNPSSSQDQSIQDEPSTSEWRLIDAEGESESEATDGLDQISDLTCLTNLIDTCAARHRALLANRPSALEHLLTSLGWWPSNPPVEHQHLPPTAAEAISIAAHEFDVDEDSHRHEFLQLLQGPESRRPMNLGEFALNHLSGAVQRKQRDGLLYISCGRAECMKSPTQVQQASDWRACANCYTLYCSATCRALDRRSIHDHPTVCSFARAKRACNRVLRNLASGQITGLTALAKTGMARLGRGGILLPFALIHHAELFLKRAQSHSWSTPDEASDTSVEQATVCWERDRQPSPGGLIAPPLYLTLQELQELDSTVANPCRTYSPSTSMVLIIVVCAYELIARADGRPVHLFKQSLVLPFPAHNLSNGKRQLITNRSTPVAPALPDKPALPQTNGLLSRPDRQATAAREAYMIRLQRMLRERGVSLRHHHPEIYTQIANFVETGIPFSPVRITFHDFILREEVMCIIRPMHDPQIYPVRQVRSQSSGRHADYYEEVQNEPMSKPDPPVSDVKNKQTVAADQHPRWQETNF</sequence>
<evidence type="ECO:0000259" key="3">
    <source>
        <dbReference type="Pfam" id="PF26649"/>
    </source>
</evidence>
<name>A0A8E0RSH1_9TREM</name>
<feature type="region of interest" description="Disordered" evidence="2">
    <location>
        <begin position="2479"/>
        <end position="2517"/>
    </location>
</feature>
<dbReference type="GO" id="GO:0005886">
    <property type="term" value="C:plasma membrane"/>
    <property type="evidence" value="ECO:0007669"/>
    <property type="project" value="TreeGrafter"/>
</dbReference>
<dbReference type="Pfam" id="PF26649">
    <property type="entry name" value="Ajm-1"/>
    <property type="match status" value="1"/>
</dbReference>
<dbReference type="PANTHER" id="PTHR21517">
    <property type="entry name" value="APICAL JUNCTION COMPONENT 1 HOMOLOG"/>
    <property type="match status" value="1"/>
</dbReference>
<dbReference type="InterPro" id="IPR038825">
    <property type="entry name" value="Apical_junction"/>
</dbReference>
<comment type="caution">
    <text evidence="4">The sequence shown here is derived from an EMBL/GenBank/DDBJ whole genome shotgun (WGS) entry which is preliminary data.</text>
</comment>
<feature type="compositionally biased region" description="Basic and acidic residues" evidence="2">
    <location>
        <begin position="1900"/>
        <end position="1910"/>
    </location>
</feature>
<feature type="region of interest" description="Disordered" evidence="2">
    <location>
        <begin position="1878"/>
        <end position="1978"/>
    </location>
</feature>
<feature type="region of interest" description="Disordered" evidence="2">
    <location>
        <begin position="2366"/>
        <end position="2388"/>
    </location>
</feature>
<feature type="compositionally biased region" description="Basic and acidic residues" evidence="2">
    <location>
        <begin position="779"/>
        <end position="790"/>
    </location>
</feature>
<feature type="compositionally biased region" description="Basic and acidic residues" evidence="2">
    <location>
        <begin position="301"/>
        <end position="325"/>
    </location>
</feature>
<dbReference type="GO" id="GO:0043296">
    <property type="term" value="C:apical junction complex"/>
    <property type="evidence" value="ECO:0007669"/>
    <property type="project" value="TreeGrafter"/>
</dbReference>
<feature type="region of interest" description="Disordered" evidence="2">
    <location>
        <begin position="405"/>
        <end position="441"/>
    </location>
</feature>
<feature type="region of interest" description="Disordered" evidence="2">
    <location>
        <begin position="150"/>
        <end position="177"/>
    </location>
</feature>
<feature type="compositionally biased region" description="Polar residues" evidence="2">
    <location>
        <begin position="855"/>
        <end position="869"/>
    </location>
</feature>
<feature type="compositionally biased region" description="Basic residues" evidence="2">
    <location>
        <begin position="507"/>
        <end position="523"/>
    </location>
</feature>
<dbReference type="OrthoDB" id="6431454at2759"/>
<feature type="compositionally biased region" description="Basic and acidic residues" evidence="2">
    <location>
        <begin position="1394"/>
        <end position="1404"/>
    </location>
</feature>
<feature type="compositionally biased region" description="Basic and acidic residues" evidence="2">
    <location>
        <begin position="1359"/>
        <end position="1376"/>
    </location>
</feature>
<feature type="coiled-coil region" evidence="1">
    <location>
        <begin position="21"/>
        <end position="48"/>
    </location>
</feature>
<feature type="region of interest" description="Disordered" evidence="2">
    <location>
        <begin position="208"/>
        <end position="231"/>
    </location>
</feature>
<feature type="compositionally biased region" description="Polar residues" evidence="2">
    <location>
        <begin position="1128"/>
        <end position="1141"/>
    </location>
</feature>
<feature type="compositionally biased region" description="Acidic residues" evidence="2">
    <location>
        <begin position="290"/>
        <end position="300"/>
    </location>
</feature>
<dbReference type="InterPro" id="IPR058586">
    <property type="entry name" value="Ajm-1"/>
</dbReference>
<evidence type="ECO:0000313" key="4">
    <source>
        <dbReference type="EMBL" id="KAA0192268.1"/>
    </source>
</evidence>
<reference evidence="4" key="1">
    <citation type="submission" date="2019-05" db="EMBL/GenBank/DDBJ databases">
        <title>Annotation for the trematode Fasciolopsis buski.</title>
        <authorList>
            <person name="Choi Y.-J."/>
        </authorList>
    </citation>
    <scope>NUCLEOTIDE SEQUENCE</scope>
    <source>
        <strain evidence="4">HT</strain>
        <tissue evidence="4">Whole worm</tissue>
    </source>
</reference>
<gene>
    <name evidence="4" type="ORF">FBUS_04531</name>
</gene>
<feature type="compositionally biased region" description="Low complexity" evidence="2">
    <location>
        <begin position="875"/>
        <end position="889"/>
    </location>
</feature>
<evidence type="ECO:0000256" key="2">
    <source>
        <dbReference type="SAM" id="MobiDB-lite"/>
    </source>
</evidence>
<feature type="compositionally biased region" description="Basic and acidic residues" evidence="2">
    <location>
        <begin position="1965"/>
        <end position="1978"/>
    </location>
</feature>